<evidence type="ECO:0000256" key="6">
    <source>
        <dbReference type="ARBA" id="ARBA00023098"/>
    </source>
</evidence>
<dbReference type="NCBIfam" id="NF006829">
    <property type="entry name" value="PRK09352.1"/>
    <property type="match status" value="1"/>
</dbReference>
<evidence type="ECO:0000256" key="9">
    <source>
        <dbReference type="ARBA" id="ARBA00023315"/>
    </source>
</evidence>
<dbReference type="PANTHER" id="PTHR34069:SF2">
    <property type="entry name" value="BETA-KETOACYL-[ACYL-CARRIER-PROTEIN] SYNTHASE III"/>
    <property type="match status" value="1"/>
</dbReference>
<evidence type="ECO:0000256" key="7">
    <source>
        <dbReference type="ARBA" id="ARBA00023160"/>
    </source>
</evidence>
<feature type="domain" description="Beta-ketoacyl-[acyl-carrier-protein] synthase III C-terminal" evidence="11">
    <location>
        <begin position="243"/>
        <end position="331"/>
    </location>
</feature>
<evidence type="ECO:0000313" key="13">
    <source>
        <dbReference type="EMBL" id="MDQ8193129.1"/>
    </source>
</evidence>
<keyword evidence="7 10" id="KW-0275">Fatty acid biosynthesis</keyword>
<evidence type="ECO:0000256" key="1">
    <source>
        <dbReference type="ARBA" id="ARBA00008642"/>
    </source>
</evidence>
<dbReference type="SUPFAM" id="SSF53901">
    <property type="entry name" value="Thiolase-like"/>
    <property type="match status" value="1"/>
</dbReference>
<dbReference type="InterPro" id="IPR004655">
    <property type="entry name" value="FabH"/>
</dbReference>
<comment type="catalytic activity">
    <reaction evidence="10">
        <text>malonyl-[ACP] + acetyl-CoA + H(+) = 3-oxobutanoyl-[ACP] + CO2 + CoA</text>
        <dbReference type="Rhea" id="RHEA:12080"/>
        <dbReference type="Rhea" id="RHEA-COMP:9623"/>
        <dbReference type="Rhea" id="RHEA-COMP:9625"/>
        <dbReference type="ChEBI" id="CHEBI:15378"/>
        <dbReference type="ChEBI" id="CHEBI:16526"/>
        <dbReference type="ChEBI" id="CHEBI:57287"/>
        <dbReference type="ChEBI" id="CHEBI:57288"/>
        <dbReference type="ChEBI" id="CHEBI:78449"/>
        <dbReference type="ChEBI" id="CHEBI:78450"/>
        <dbReference type="EC" id="2.3.1.180"/>
    </reaction>
</comment>
<comment type="domain">
    <text evidence="10">The last Arg residue of the ACP-binding site is essential for the weak association between ACP/AcpP and FabH.</text>
</comment>
<keyword evidence="2 10" id="KW-0963">Cytoplasm</keyword>
<feature type="active site" evidence="10">
    <location>
        <position position="288"/>
    </location>
</feature>
<name>A0ABU1AF17_9BACT</name>
<keyword evidence="6 10" id="KW-0443">Lipid metabolism</keyword>
<keyword evidence="8 10" id="KW-0511">Multifunctional enzyme</keyword>
<evidence type="ECO:0000313" key="14">
    <source>
        <dbReference type="Proteomes" id="UP001243717"/>
    </source>
</evidence>
<comment type="caution">
    <text evidence="13">The sequence shown here is derived from an EMBL/GenBank/DDBJ whole genome shotgun (WGS) entry which is preliminary data.</text>
</comment>
<comment type="pathway">
    <text evidence="10">Lipid metabolism; fatty acid biosynthesis.</text>
</comment>
<evidence type="ECO:0000256" key="5">
    <source>
        <dbReference type="ARBA" id="ARBA00022832"/>
    </source>
</evidence>
<dbReference type="RefSeq" id="WP_308983637.1">
    <property type="nucleotide sequence ID" value="NZ_JARXIC010000002.1"/>
</dbReference>
<dbReference type="HAMAP" id="MF_01815">
    <property type="entry name" value="FabH"/>
    <property type="match status" value="1"/>
</dbReference>
<reference evidence="13 14" key="1">
    <citation type="submission" date="2023-04" db="EMBL/GenBank/DDBJ databases">
        <title>A novel bacteria isolated from coastal sediment.</title>
        <authorList>
            <person name="Liu X.-J."/>
            <person name="Du Z.-J."/>
        </authorList>
    </citation>
    <scope>NUCLEOTIDE SEQUENCE [LARGE SCALE GENOMIC DNA]</scope>
    <source>
        <strain evidence="13 14">SDUM461004</strain>
    </source>
</reference>
<feature type="domain" description="Beta-ketoacyl-[acyl-carrier-protein] synthase III N-terminal" evidence="12">
    <location>
        <begin position="111"/>
        <end position="190"/>
    </location>
</feature>
<dbReference type="Gene3D" id="3.40.47.10">
    <property type="match status" value="1"/>
</dbReference>
<dbReference type="InterPro" id="IPR013751">
    <property type="entry name" value="ACP_syn_III_N"/>
</dbReference>
<keyword evidence="4 10" id="KW-0808">Transferase</keyword>
<sequence length="332" mass="35705">MSQPTKSVIITGTGAFTPDNVVTNDDMAQIVDTSDEWIRTRSGIKERRFAAKNESTSDMALLAAEKAIDAAKIERSEIDLIIVATMTPDMPFPSTACLLQSKLGLPNITAFDIQAACSGFIYALNVGNQMLRTGTYKKALIIGAEKMSSILDFEDRSTCVLFGDGASAVILETTEAPAVGLLDTITGSDGSDPSLLYQAAGGSAIPASAESVQARQHFIKMNGKEIFKLAVRVMGQVSQDVLDLHNYSADQVDLLIPHQANMRIIDSLAKRMKLPMEKFHNNLDRFGNTSGASVGIALDEAFRKGRIQSGDLILLVAFGAGLTWGASLIKWQ</sequence>
<comment type="subunit">
    <text evidence="10">Homodimer.</text>
</comment>
<evidence type="ECO:0000259" key="11">
    <source>
        <dbReference type="Pfam" id="PF08541"/>
    </source>
</evidence>
<accession>A0ABU1AF17</accession>
<dbReference type="Proteomes" id="UP001243717">
    <property type="component" value="Unassembled WGS sequence"/>
</dbReference>
<dbReference type="InterPro" id="IPR013747">
    <property type="entry name" value="ACP_syn_III_C"/>
</dbReference>
<evidence type="ECO:0000256" key="3">
    <source>
        <dbReference type="ARBA" id="ARBA00022516"/>
    </source>
</evidence>
<feature type="region of interest" description="ACP-binding" evidence="10">
    <location>
        <begin position="259"/>
        <end position="263"/>
    </location>
</feature>
<feature type="active site" evidence="10">
    <location>
        <position position="117"/>
    </location>
</feature>
<keyword evidence="9 10" id="KW-0012">Acyltransferase</keyword>
<organism evidence="13 14">
    <name type="scientific">Thalassobacterium sedimentorum</name>
    <dbReference type="NCBI Taxonomy" id="3041258"/>
    <lineage>
        <taxon>Bacteria</taxon>
        <taxon>Pseudomonadati</taxon>
        <taxon>Verrucomicrobiota</taxon>
        <taxon>Opitutia</taxon>
        <taxon>Puniceicoccales</taxon>
        <taxon>Coraliomargaritaceae</taxon>
        <taxon>Thalassobacterium</taxon>
    </lineage>
</organism>
<dbReference type="CDD" id="cd00830">
    <property type="entry name" value="KAS_III"/>
    <property type="match status" value="1"/>
</dbReference>
<keyword evidence="5 10" id="KW-0276">Fatty acid metabolism</keyword>
<gene>
    <name evidence="10" type="primary">fabH</name>
    <name evidence="13" type="ORF">QEH59_01735</name>
</gene>
<keyword evidence="3 10" id="KW-0444">Lipid biosynthesis</keyword>
<evidence type="ECO:0000256" key="2">
    <source>
        <dbReference type="ARBA" id="ARBA00022490"/>
    </source>
</evidence>
<evidence type="ECO:0000256" key="8">
    <source>
        <dbReference type="ARBA" id="ARBA00023268"/>
    </source>
</evidence>
<protein>
    <recommendedName>
        <fullName evidence="10">Beta-ketoacyl-[acyl-carrier-protein] synthase III</fullName>
        <shortName evidence="10">Beta-ketoacyl-ACP synthase III</shortName>
        <shortName evidence="10">KAS III</shortName>
        <ecNumber evidence="10">2.3.1.180</ecNumber>
    </recommendedName>
    <alternativeName>
        <fullName evidence="10">3-oxoacyl-[acyl-carrier-protein] synthase 3</fullName>
    </alternativeName>
    <alternativeName>
        <fullName evidence="10">3-oxoacyl-[acyl-carrier-protein] synthase III</fullName>
    </alternativeName>
</protein>
<comment type="subcellular location">
    <subcellularLocation>
        <location evidence="10">Cytoplasm</location>
    </subcellularLocation>
</comment>
<comment type="function">
    <text evidence="10">Catalyzes the condensation reaction of fatty acid synthesis by the addition to an acyl acceptor of two carbons from malonyl-ACP. Catalyzes the first condensation reaction which initiates fatty acid synthesis and may therefore play a role in governing the total rate of fatty acid production. Possesses both acetoacetyl-ACP synthase and acetyl transacylase activities. Its substrate specificity determines the biosynthesis of branched-chain and/or straight-chain of fatty acids.</text>
</comment>
<proteinExistence type="inferred from homology"/>
<dbReference type="EC" id="2.3.1.180" evidence="10"/>
<evidence type="ECO:0000256" key="4">
    <source>
        <dbReference type="ARBA" id="ARBA00022679"/>
    </source>
</evidence>
<dbReference type="PANTHER" id="PTHR34069">
    <property type="entry name" value="3-OXOACYL-[ACYL-CARRIER-PROTEIN] SYNTHASE 3"/>
    <property type="match status" value="1"/>
</dbReference>
<dbReference type="InterPro" id="IPR016039">
    <property type="entry name" value="Thiolase-like"/>
</dbReference>
<dbReference type="GO" id="GO:0033818">
    <property type="term" value="F:beta-ketoacyl-acyl-carrier-protein synthase III activity"/>
    <property type="evidence" value="ECO:0007669"/>
    <property type="project" value="UniProtKB-EC"/>
</dbReference>
<dbReference type="Pfam" id="PF08541">
    <property type="entry name" value="ACP_syn_III_C"/>
    <property type="match status" value="1"/>
</dbReference>
<feature type="active site" evidence="10">
    <location>
        <position position="258"/>
    </location>
</feature>
<evidence type="ECO:0000256" key="10">
    <source>
        <dbReference type="HAMAP-Rule" id="MF_01815"/>
    </source>
</evidence>
<dbReference type="NCBIfam" id="TIGR00747">
    <property type="entry name" value="fabH"/>
    <property type="match status" value="1"/>
</dbReference>
<evidence type="ECO:0000259" key="12">
    <source>
        <dbReference type="Pfam" id="PF08545"/>
    </source>
</evidence>
<dbReference type="EMBL" id="JARXIC010000002">
    <property type="protein sequence ID" value="MDQ8193129.1"/>
    <property type="molecule type" value="Genomic_DNA"/>
</dbReference>
<dbReference type="Pfam" id="PF08545">
    <property type="entry name" value="ACP_syn_III"/>
    <property type="match status" value="1"/>
</dbReference>
<keyword evidence="14" id="KW-1185">Reference proteome</keyword>
<comment type="similarity">
    <text evidence="1 10">Belongs to the thiolase-like superfamily. FabH family.</text>
</comment>